<evidence type="ECO:0000256" key="1">
    <source>
        <dbReference type="SAM" id="SignalP"/>
    </source>
</evidence>
<dbReference type="AlphaFoldDB" id="A0A256G3I3"/>
<comment type="caution">
    <text evidence="2">The sequence shown here is derived from an EMBL/GenBank/DDBJ whole genome shotgun (WGS) entry which is preliminary data.</text>
</comment>
<accession>A0A256G3I3</accession>
<keyword evidence="1" id="KW-0732">Signal</keyword>
<reference evidence="2 3" key="1">
    <citation type="submission" date="2017-07" db="EMBL/GenBank/DDBJ databases">
        <title>Phylogenetic study on the rhizospheric bacterium Ochrobactrum sp. A44.</title>
        <authorList>
            <person name="Krzyzanowska D.M."/>
            <person name="Ossowicki A."/>
            <person name="Rajewska M."/>
            <person name="Maciag T."/>
            <person name="Kaczynski Z."/>
            <person name="Czerwicka M."/>
            <person name="Jafra S."/>
        </authorList>
    </citation>
    <scope>NUCLEOTIDE SEQUENCE [LARGE SCALE GENOMIC DNA]</scope>
    <source>
        <strain evidence="2 3">CCUG 30717</strain>
    </source>
</reference>
<feature type="signal peptide" evidence="1">
    <location>
        <begin position="1"/>
        <end position="18"/>
    </location>
</feature>
<dbReference type="Proteomes" id="UP000216188">
    <property type="component" value="Unassembled WGS sequence"/>
</dbReference>
<gene>
    <name evidence="2" type="ORF">CEV34_4816</name>
</gene>
<proteinExistence type="predicted"/>
<protein>
    <submittedName>
        <fullName evidence="2">Uncharacterized protein</fullName>
    </submittedName>
</protein>
<evidence type="ECO:0000313" key="2">
    <source>
        <dbReference type="EMBL" id="OYR21642.1"/>
    </source>
</evidence>
<evidence type="ECO:0000313" key="3">
    <source>
        <dbReference type="Proteomes" id="UP000216188"/>
    </source>
</evidence>
<feature type="chain" id="PRO_5011993561" evidence="1">
    <location>
        <begin position="19"/>
        <end position="114"/>
    </location>
</feature>
<name>A0A256G3I3_9HYPH</name>
<sequence length="114" mass="12285">MKRIIASVIALSALTAPALSLDDAGFQAAALKCWNTPVSFDDAGKFEMAVEIDQKGHPIDITAKSYVQNGVSRGFGETLKRSIMRCAPYKFPAGIYTMTLNAKKGGKSLNPFKD</sequence>
<dbReference type="RefSeq" id="WP_094544640.1">
    <property type="nucleotide sequence ID" value="NZ_JBHEEM010000002.1"/>
</dbReference>
<keyword evidence="3" id="KW-1185">Reference proteome</keyword>
<organism evidence="2 3">
    <name type="scientific">Brucella pseudogrignonensis</name>
    <dbReference type="NCBI Taxonomy" id="419475"/>
    <lineage>
        <taxon>Bacteria</taxon>
        <taxon>Pseudomonadati</taxon>
        <taxon>Pseudomonadota</taxon>
        <taxon>Alphaproteobacteria</taxon>
        <taxon>Hyphomicrobiales</taxon>
        <taxon>Brucellaceae</taxon>
        <taxon>Brucella/Ochrobactrum group</taxon>
        <taxon>Brucella</taxon>
    </lineage>
</organism>
<dbReference type="EMBL" id="NNRM01000047">
    <property type="protein sequence ID" value="OYR21642.1"/>
    <property type="molecule type" value="Genomic_DNA"/>
</dbReference>